<gene>
    <name evidence="1" type="ORF">E3N88_14685</name>
</gene>
<proteinExistence type="predicted"/>
<keyword evidence="2" id="KW-1185">Reference proteome</keyword>
<comment type="caution">
    <text evidence="1">The sequence shown here is derived from an EMBL/GenBank/DDBJ whole genome shotgun (WGS) entry which is preliminary data.</text>
</comment>
<reference evidence="1 2" key="1">
    <citation type="submission" date="2019-05" db="EMBL/GenBank/DDBJ databases">
        <title>Mikania micrantha, genome provides insights into the molecular mechanism of rapid growth.</title>
        <authorList>
            <person name="Liu B."/>
        </authorList>
    </citation>
    <scope>NUCLEOTIDE SEQUENCE [LARGE SCALE GENOMIC DNA]</scope>
    <source>
        <strain evidence="1">NLD-2019</strain>
        <tissue evidence="1">Leaf</tissue>
    </source>
</reference>
<sequence>MKLKEALSRYATSFGKFESRNPSRYARNLFSPCRAENTTKEAIVEEKKALRKLREITRAPTTTTTLLCLSKPRKQEVQQLLSSPSQGLGSLER</sequence>
<dbReference type="EMBL" id="SZYD01000007">
    <property type="protein sequence ID" value="KAD5803325.1"/>
    <property type="molecule type" value="Genomic_DNA"/>
</dbReference>
<accession>A0A5N6P569</accession>
<organism evidence="1 2">
    <name type="scientific">Mikania micrantha</name>
    <name type="common">bitter vine</name>
    <dbReference type="NCBI Taxonomy" id="192012"/>
    <lineage>
        <taxon>Eukaryota</taxon>
        <taxon>Viridiplantae</taxon>
        <taxon>Streptophyta</taxon>
        <taxon>Embryophyta</taxon>
        <taxon>Tracheophyta</taxon>
        <taxon>Spermatophyta</taxon>
        <taxon>Magnoliopsida</taxon>
        <taxon>eudicotyledons</taxon>
        <taxon>Gunneridae</taxon>
        <taxon>Pentapetalae</taxon>
        <taxon>asterids</taxon>
        <taxon>campanulids</taxon>
        <taxon>Asterales</taxon>
        <taxon>Asteraceae</taxon>
        <taxon>Asteroideae</taxon>
        <taxon>Heliantheae alliance</taxon>
        <taxon>Eupatorieae</taxon>
        <taxon>Mikania</taxon>
    </lineage>
</organism>
<dbReference type="AlphaFoldDB" id="A0A5N6P569"/>
<evidence type="ECO:0000313" key="1">
    <source>
        <dbReference type="EMBL" id="KAD5803325.1"/>
    </source>
</evidence>
<dbReference type="Proteomes" id="UP000326396">
    <property type="component" value="Linkage Group LG15"/>
</dbReference>
<evidence type="ECO:0000313" key="2">
    <source>
        <dbReference type="Proteomes" id="UP000326396"/>
    </source>
</evidence>
<name>A0A5N6P569_9ASTR</name>
<protein>
    <submittedName>
        <fullName evidence="1">Uncharacterized protein</fullName>
    </submittedName>
</protein>